<protein>
    <submittedName>
        <fullName evidence="1">Uncharacterized protein</fullName>
    </submittedName>
</protein>
<sequence length="41" mass="4475">MANKLAMFIYILKIVPGALTIDSLGIETQLKVGDNSSHGWE</sequence>
<evidence type="ECO:0000313" key="1">
    <source>
        <dbReference type="EMBL" id="KJV83699.1"/>
    </source>
</evidence>
<evidence type="ECO:0000313" key="2">
    <source>
        <dbReference type="Proteomes" id="UP000033722"/>
    </source>
</evidence>
<dbReference type="RefSeq" id="WP_268915786.1">
    <property type="nucleotide sequence ID" value="NZ_LAOD01000028.1"/>
</dbReference>
<gene>
    <name evidence="1" type="ORF">APHCRT_1295</name>
</gene>
<accession>A0A0F3PX05</accession>
<name>A0A0F3PX05_ANAPH</name>
<reference evidence="1 2" key="1">
    <citation type="submission" date="2015-01" db="EMBL/GenBank/DDBJ databases">
        <title>Genome Sequencing of Rickettsiales.</title>
        <authorList>
            <person name="Daugherty S.C."/>
            <person name="Su Q."/>
            <person name="Abolude K."/>
            <person name="Beier-Sexton M."/>
            <person name="Carlyon J.A."/>
            <person name="Carter R."/>
            <person name="Day N.P."/>
            <person name="Dumler S.J."/>
            <person name="Dyachenko V."/>
            <person name="Godinez A."/>
            <person name="Kurtti T.J."/>
            <person name="Lichay M."/>
            <person name="Mullins K.E."/>
            <person name="Ott S."/>
            <person name="Pappas-Brown V."/>
            <person name="Paris D.H."/>
            <person name="Patel P."/>
            <person name="Richards A.L."/>
            <person name="Sadzewicz L."/>
            <person name="Sears K."/>
            <person name="Seidman D."/>
            <person name="Sengamalay N."/>
            <person name="Stenos J."/>
            <person name="Tallon L.J."/>
            <person name="Vincent G."/>
            <person name="Fraser C.M."/>
            <person name="Munderloh U."/>
            <person name="Dunning-Hotopp J.C."/>
        </authorList>
    </citation>
    <scope>NUCLEOTIDE SEQUENCE [LARGE SCALE GENOMIC DNA]</scope>
    <source>
        <strain evidence="1 2">CRT53-1</strain>
    </source>
</reference>
<organism evidence="1 2">
    <name type="scientific">Anaplasma phagocytophilum str. CRT53-1</name>
    <dbReference type="NCBI Taxonomy" id="1359157"/>
    <lineage>
        <taxon>Bacteria</taxon>
        <taxon>Pseudomonadati</taxon>
        <taxon>Pseudomonadota</taxon>
        <taxon>Alphaproteobacteria</taxon>
        <taxon>Rickettsiales</taxon>
        <taxon>Anaplasmataceae</taxon>
        <taxon>Anaplasma</taxon>
        <taxon>phagocytophilum group</taxon>
    </lineage>
</organism>
<dbReference type="Proteomes" id="UP000033722">
    <property type="component" value="Unassembled WGS sequence"/>
</dbReference>
<dbReference type="AlphaFoldDB" id="A0A0F3PX05"/>
<comment type="caution">
    <text evidence="1">The sequence shown here is derived from an EMBL/GenBank/DDBJ whole genome shotgun (WGS) entry which is preliminary data.</text>
</comment>
<dbReference type="EMBL" id="LAOD01000028">
    <property type="protein sequence ID" value="KJV83699.1"/>
    <property type="molecule type" value="Genomic_DNA"/>
</dbReference>
<proteinExistence type="predicted"/>